<organism evidence="4 5">
    <name type="scientific">Pontibacter cellulosilyticus</name>
    <dbReference type="NCBI Taxonomy" id="1720253"/>
    <lineage>
        <taxon>Bacteria</taxon>
        <taxon>Pseudomonadati</taxon>
        <taxon>Bacteroidota</taxon>
        <taxon>Cytophagia</taxon>
        <taxon>Cytophagales</taxon>
        <taxon>Hymenobacteraceae</taxon>
        <taxon>Pontibacter</taxon>
    </lineage>
</organism>
<sequence length="128" mass="14579">MKRFNNKDFLHTIALHLDLFNTIGGGVSKTYARVKKEQESAVIEVWAAGVNPELFKVVLRRNTLTVNSVLTSDHSPNVTVPIFSRTFILPPIVDLNQIEALYQDGKLRIKLPYHEAADRPREIEIKQL</sequence>
<dbReference type="PROSITE" id="PS01031">
    <property type="entry name" value="SHSP"/>
    <property type="match status" value="1"/>
</dbReference>
<dbReference type="Proteomes" id="UP000603640">
    <property type="component" value="Unassembled WGS sequence"/>
</dbReference>
<reference evidence="4" key="1">
    <citation type="submission" date="2020-08" db="EMBL/GenBank/DDBJ databases">
        <title>Pontibacter sp. SD6 16S ribosomal RNA gene Genome sequencing and assembly.</title>
        <authorList>
            <person name="Kang M."/>
        </authorList>
    </citation>
    <scope>NUCLEOTIDE SEQUENCE</scope>
    <source>
        <strain evidence="4">SD6</strain>
    </source>
</reference>
<evidence type="ECO:0000256" key="2">
    <source>
        <dbReference type="RuleBase" id="RU003616"/>
    </source>
</evidence>
<dbReference type="CDD" id="cd06464">
    <property type="entry name" value="ACD_sHsps-like"/>
    <property type="match status" value="1"/>
</dbReference>
<protein>
    <submittedName>
        <fullName evidence="4">Hsp20 family protein</fullName>
    </submittedName>
</protein>
<gene>
    <name evidence="4" type="ORF">H8S84_14490</name>
</gene>
<name>A0A923NAV7_9BACT</name>
<evidence type="ECO:0000313" key="5">
    <source>
        <dbReference type="Proteomes" id="UP000603640"/>
    </source>
</evidence>
<dbReference type="RefSeq" id="WP_187068073.1">
    <property type="nucleotide sequence ID" value="NZ_JACRVF010000004.1"/>
</dbReference>
<proteinExistence type="inferred from homology"/>
<dbReference type="InterPro" id="IPR002068">
    <property type="entry name" value="A-crystallin/Hsp20_dom"/>
</dbReference>
<dbReference type="EMBL" id="JACRVF010000004">
    <property type="protein sequence ID" value="MBC5994052.1"/>
    <property type="molecule type" value="Genomic_DNA"/>
</dbReference>
<dbReference type="Gene3D" id="2.60.40.790">
    <property type="match status" value="1"/>
</dbReference>
<dbReference type="SUPFAM" id="SSF49764">
    <property type="entry name" value="HSP20-like chaperones"/>
    <property type="match status" value="1"/>
</dbReference>
<evidence type="ECO:0000259" key="3">
    <source>
        <dbReference type="PROSITE" id="PS01031"/>
    </source>
</evidence>
<comment type="similarity">
    <text evidence="1 2">Belongs to the small heat shock protein (HSP20) family.</text>
</comment>
<dbReference type="AlphaFoldDB" id="A0A923NAV7"/>
<feature type="domain" description="SHSP" evidence="3">
    <location>
        <begin position="22"/>
        <end position="128"/>
    </location>
</feature>
<dbReference type="Pfam" id="PF00011">
    <property type="entry name" value="HSP20"/>
    <property type="match status" value="1"/>
</dbReference>
<accession>A0A923NAV7</accession>
<evidence type="ECO:0000256" key="1">
    <source>
        <dbReference type="PROSITE-ProRule" id="PRU00285"/>
    </source>
</evidence>
<evidence type="ECO:0000313" key="4">
    <source>
        <dbReference type="EMBL" id="MBC5994052.1"/>
    </source>
</evidence>
<comment type="caution">
    <text evidence="4">The sequence shown here is derived from an EMBL/GenBank/DDBJ whole genome shotgun (WGS) entry which is preliminary data.</text>
</comment>
<keyword evidence="5" id="KW-1185">Reference proteome</keyword>
<dbReference type="InterPro" id="IPR008978">
    <property type="entry name" value="HSP20-like_chaperone"/>
</dbReference>